<dbReference type="EMBL" id="KB445574">
    <property type="protein sequence ID" value="EMD92826.1"/>
    <property type="molecule type" value="Genomic_DNA"/>
</dbReference>
<dbReference type="Proteomes" id="UP000016936">
    <property type="component" value="Unassembled WGS sequence"/>
</dbReference>
<organism evidence="1 2">
    <name type="scientific">Cochliobolus heterostrophus (strain C5 / ATCC 48332 / race O)</name>
    <name type="common">Southern corn leaf blight fungus</name>
    <name type="synonym">Bipolaris maydis</name>
    <dbReference type="NCBI Taxonomy" id="701091"/>
    <lineage>
        <taxon>Eukaryota</taxon>
        <taxon>Fungi</taxon>
        <taxon>Dikarya</taxon>
        <taxon>Ascomycota</taxon>
        <taxon>Pezizomycotina</taxon>
        <taxon>Dothideomycetes</taxon>
        <taxon>Pleosporomycetidae</taxon>
        <taxon>Pleosporales</taxon>
        <taxon>Pleosporineae</taxon>
        <taxon>Pleosporaceae</taxon>
        <taxon>Bipolaris</taxon>
    </lineage>
</organism>
<dbReference type="HOGENOM" id="CLU_3106191_0_0_1"/>
<evidence type="ECO:0000313" key="1">
    <source>
        <dbReference type="EMBL" id="EMD92826.1"/>
    </source>
</evidence>
<accession>M2UGJ4</accession>
<evidence type="ECO:0000313" key="2">
    <source>
        <dbReference type="Proteomes" id="UP000016936"/>
    </source>
</evidence>
<dbReference type="AlphaFoldDB" id="M2UGJ4"/>
<name>M2UGJ4_COCH5</name>
<keyword evidence="2" id="KW-1185">Reference proteome</keyword>
<protein>
    <submittedName>
        <fullName evidence="1">Uncharacterized protein</fullName>
    </submittedName>
</protein>
<sequence>MCPLLWPSRPLRVRCRVCLAANSDAPASCPPASLPAPVYSSRGCSSVAYSA</sequence>
<reference evidence="2" key="2">
    <citation type="journal article" date="2013" name="PLoS Genet.">
        <title>Comparative genome structure, secondary metabolite, and effector coding capacity across Cochliobolus pathogens.</title>
        <authorList>
            <person name="Condon B.J."/>
            <person name="Leng Y."/>
            <person name="Wu D."/>
            <person name="Bushley K.E."/>
            <person name="Ohm R.A."/>
            <person name="Otillar R."/>
            <person name="Martin J."/>
            <person name="Schackwitz W."/>
            <person name="Grimwood J."/>
            <person name="MohdZainudin N."/>
            <person name="Xue C."/>
            <person name="Wang R."/>
            <person name="Manning V.A."/>
            <person name="Dhillon B."/>
            <person name="Tu Z.J."/>
            <person name="Steffenson B.J."/>
            <person name="Salamov A."/>
            <person name="Sun H."/>
            <person name="Lowry S."/>
            <person name="LaButti K."/>
            <person name="Han J."/>
            <person name="Copeland A."/>
            <person name="Lindquist E."/>
            <person name="Barry K."/>
            <person name="Schmutz J."/>
            <person name="Baker S.E."/>
            <person name="Ciuffetti L.M."/>
            <person name="Grigoriev I.V."/>
            <person name="Zhong S."/>
            <person name="Turgeon B.G."/>
        </authorList>
    </citation>
    <scope>NUCLEOTIDE SEQUENCE [LARGE SCALE GENOMIC DNA]</scope>
    <source>
        <strain evidence="2">C5 / ATCC 48332 / race O</strain>
    </source>
</reference>
<gene>
    <name evidence="1" type="ORF">COCHEDRAFT_1020771</name>
</gene>
<reference evidence="1 2" key="1">
    <citation type="journal article" date="2012" name="PLoS Pathog.">
        <title>Diverse lifestyles and strategies of plant pathogenesis encoded in the genomes of eighteen Dothideomycetes fungi.</title>
        <authorList>
            <person name="Ohm R.A."/>
            <person name="Feau N."/>
            <person name="Henrissat B."/>
            <person name="Schoch C.L."/>
            <person name="Horwitz B.A."/>
            <person name="Barry K.W."/>
            <person name="Condon B.J."/>
            <person name="Copeland A.C."/>
            <person name="Dhillon B."/>
            <person name="Glaser F."/>
            <person name="Hesse C.N."/>
            <person name="Kosti I."/>
            <person name="LaButti K."/>
            <person name="Lindquist E.A."/>
            <person name="Lucas S."/>
            <person name="Salamov A.A."/>
            <person name="Bradshaw R.E."/>
            <person name="Ciuffetti L."/>
            <person name="Hamelin R.C."/>
            <person name="Kema G.H.J."/>
            <person name="Lawrence C."/>
            <person name="Scott J.A."/>
            <person name="Spatafora J.W."/>
            <person name="Turgeon B.G."/>
            <person name="de Wit P.J.G.M."/>
            <person name="Zhong S."/>
            <person name="Goodwin S.B."/>
            <person name="Grigoriev I.V."/>
        </authorList>
    </citation>
    <scope>NUCLEOTIDE SEQUENCE [LARGE SCALE GENOMIC DNA]</scope>
    <source>
        <strain evidence="2">C5 / ATCC 48332 / race O</strain>
    </source>
</reference>
<proteinExistence type="predicted"/>